<dbReference type="GO" id="GO:0007034">
    <property type="term" value="P:vacuolar transport"/>
    <property type="evidence" value="ECO:0007669"/>
    <property type="project" value="TreeGrafter"/>
</dbReference>
<dbReference type="AlphaFoldDB" id="A0A8S3DY80"/>
<evidence type="ECO:0000256" key="2">
    <source>
        <dbReference type="ARBA" id="ARBA00023006"/>
    </source>
</evidence>
<dbReference type="EMBL" id="CAJOBJ010226524">
    <property type="protein sequence ID" value="CAF5045110.1"/>
    <property type="molecule type" value="Genomic_DNA"/>
</dbReference>
<dbReference type="GO" id="GO:0016197">
    <property type="term" value="P:endosomal transport"/>
    <property type="evidence" value="ECO:0007669"/>
    <property type="project" value="TreeGrafter"/>
</dbReference>
<comment type="similarity">
    <text evidence="1">Belongs to the CLEC16A/gop-1 family.</text>
</comment>
<evidence type="ECO:0000259" key="4">
    <source>
        <dbReference type="Pfam" id="PF19439"/>
    </source>
</evidence>
<name>A0A8S3DY80_9BILA</name>
<evidence type="ECO:0000256" key="1">
    <source>
        <dbReference type="ARBA" id="ARBA00006441"/>
    </source>
</evidence>
<dbReference type="GO" id="GO:0006914">
    <property type="term" value="P:autophagy"/>
    <property type="evidence" value="ECO:0007669"/>
    <property type="project" value="UniProtKB-KW"/>
</dbReference>
<dbReference type="InterPro" id="IPR045820">
    <property type="entry name" value="CLEC16A/TT9_C"/>
</dbReference>
<dbReference type="GO" id="GO:0005770">
    <property type="term" value="C:late endosome"/>
    <property type="evidence" value="ECO:0007669"/>
    <property type="project" value="TreeGrafter"/>
</dbReference>
<accession>A0A8S3DY80</accession>
<feature type="domain" description="FPL" evidence="3">
    <location>
        <begin position="51"/>
        <end position="198"/>
    </location>
</feature>
<dbReference type="Pfam" id="PF09758">
    <property type="entry name" value="FPL"/>
    <property type="match status" value="1"/>
</dbReference>
<dbReference type="InterPro" id="IPR019155">
    <property type="entry name" value="CLEC16A/TT9_N"/>
</dbReference>
<protein>
    <recommendedName>
        <fullName evidence="7">Protein CLEC16A</fullName>
    </recommendedName>
</protein>
<evidence type="ECO:0000259" key="3">
    <source>
        <dbReference type="Pfam" id="PF09758"/>
    </source>
</evidence>
<evidence type="ECO:0000313" key="6">
    <source>
        <dbReference type="Proteomes" id="UP000681720"/>
    </source>
</evidence>
<proteinExistence type="inferred from homology"/>
<dbReference type="GO" id="GO:0005794">
    <property type="term" value="C:Golgi apparatus"/>
    <property type="evidence" value="ECO:0007669"/>
    <property type="project" value="TreeGrafter"/>
</dbReference>
<comment type="caution">
    <text evidence="5">The sequence shown here is derived from an EMBL/GenBank/DDBJ whole genome shotgun (WGS) entry which is preliminary data.</text>
</comment>
<dbReference type="Pfam" id="PF19439">
    <property type="entry name" value="CLEC16A_C"/>
    <property type="match status" value="1"/>
</dbReference>
<reference evidence="5" key="1">
    <citation type="submission" date="2021-02" db="EMBL/GenBank/DDBJ databases">
        <authorList>
            <person name="Nowell W R."/>
        </authorList>
    </citation>
    <scope>NUCLEOTIDE SEQUENCE</scope>
</reference>
<evidence type="ECO:0000313" key="5">
    <source>
        <dbReference type="EMBL" id="CAF5045110.1"/>
    </source>
</evidence>
<sequence length="386" mass="45430">MDMLTRARNSLFGATQPRNLHSLDNLKYLYGVLQRNTTVSDANRDLLTETLRSISEILIWGDQHDSSVFDYFLERGMLIYFLDYMRQKNGRFICVQILQTLNILFENIRNETSLYYLLSNNHVNRIILHKFDFSDEEITAYYISFLKTLSLKLNKHSINFFYNERNNDFPLYVEAIKFFNHPETMVRIAVRTLTLNVYKVSDPGMHRFILDCTATEYFSNFVWFIRNHVLDFDSLIRNNRDVNHRGQLTSSLEEYLDHIHYLQDIFLLNVDNLNNVLKDQLMNRLLIPVYIFSLIKRDKFSRVKDPRIMLDQLSTLFLLAEVFLVIHYRPVVEELADIILSADVETVEAIQHRYGEQISYSLPPASLEICLAKYEANDESDASDPG</sequence>
<organism evidence="5 6">
    <name type="scientific">Rotaria magnacalcarata</name>
    <dbReference type="NCBI Taxonomy" id="392030"/>
    <lineage>
        <taxon>Eukaryota</taxon>
        <taxon>Metazoa</taxon>
        <taxon>Spiralia</taxon>
        <taxon>Gnathifera</taxon>
        <taxon>Rotifera</taxon>
        <taxon>Eurotatoria</taxon>
        <taxon>Bdelloidea</taxon>
        <taxon>Philodinida</taxon>
        <taxon>Philodinidae</taxon>
        <taxon>Rotaria</taxon>
    </lineage>
</organism>
<dbReference type="InterPro" id="IPR039272">
    <property type="entry name" value="CLEC16A/TT9"/>
</dbReference>
<gene>
    <name evidence="5" type="ORF">GIL414_LOCUS59644</name>
</gene>
<feature type="non-terminal residue" evidence="5">
    <location>
        <position position="386"/>
    </location>
</feature>
<dbReference type="PANTHER" id="PTHR21481">
    <property type="entry name" value="PROTEIN CLEC16A"/>
    <property type="match status" value="1"/>
</dbReference>
<keyword evidence="2" id="KW-0072">Autophagy</keyword>
<dbReference type="Proteomes" id="UP000681720">
    <property type="component" value="Unassembled WGS sequence"/>
</dbReference>
<dbReference type="PANTHER" id="PTHR21481:SF0">
    <property type="entry name" value="PROTEIN CLEC16A"/>
    <property type="match status" value="1"/>
</dbReference>
<evidence type="ECO:0008006" key="7">
    <source>
        <dbReference type="Google" id="ProtNLM"/>
    </source>
</evidence>
<feature type="domain" description="CLEC16A/TT9 C-terminal" evidence="4">
    <location>
        <begin position="244"/>
        <end position="350"/>
    </location>
</feature>
<dbReference type="GO" id="GO:1901096">
    <property type="term" value="P:regulation of autophagosome maturation"/>
    <property type="evidence" value="ECO:0007669"/>
    <property type="project" value="TreeGrafter"/>
</dbReference>